<evidence type="ECO:0000313" key="2">
    <source>
        <dbReference type="Proteomes" id="UP000270094"/>
    </source>
</evidence>
<sequence length="121" mass="13645">MADFDQDKVVTTLKAYLKLCSKASNRPVILKDQSFLQVLKTLVSDDRVVIMTYLVKILLLLTENSDDVEAMCAIPEIEQKLSNATEKQFPPNIVYNMLVIVSRLKAAQNKLARSRLVEVSC</sequence>
<dbReference type="PANTHER" id="PTHR28592:SF1">
    <property type="entry name" value="ARMADILLO REPEAT-CONTAINING PROTEIN 1"/>
    <property type="match status" value="1"/>
</dbReference>
<name>A0A3P7IDD6_STRVU</name>
<proteinExistence type="predicted"/>
<organism evidence="1 2">
    <name type="scientific">Strongylus vulgaris</name>
    <name type="common">Blood worm</name>
    <dbReference type="NCBI Taxonomy" id="40348"/>
    <lineage>
        <taxon>Eukaryota</taxon>
        <taxon>Metazoa</taxon>
        <taxon>Ecdysozoa</taxon>
        <taxon>Nematoda</taxon>
        <taxon>Chromadorea</taxon>
        <taxon>Rhabditida</taxon>
        <taxon>Rhabditina</taxon>
        <taxon>Rhabditomorpha</taxon>
        <taxon>Strongyloidea</taxon>
        <taxon>Strongylidae</taxon>
        <taxon>Strongylus</taxon>
    </lineage>
</organism>
<dbReference type="AlphaFoldDB" id="A0A3P7IDD6"/>
<keyword evidence="2" id="KW-1185">Reference proteome</keyword>
<dbReference type="EMBL" id="UYYB01005819">
    <property type="protein sequence ID" value="VDM67546.1"/>
    <property type="molecule type" value="Genomic_DNA"/>
</dbReference>
<protein>
    <submittedName>
        <fullName evidence="1">Uncharacterized protein</fullName>
    </submittedName>
</protein>
<accession>A0A3P7IDD6</accession>
<gene>
    <name evidence="1" type="ORF">SVUK_LOCUS2544</name>
</gene>
<dbReference type="OrthoDB" id="5784421at2759"/>
<dbReference type="Proteomes" id="UP000270094">
    <property type="component" value="Unassembled WGS sequence"/>
</dbReference>
<reference evidence="1 2" key="1">
    <citation type="submission" date="2018-11" db="EMBL/GenBank/DDBJ databases">
        <authorList>
            <consortium name="Pathogen Informatics"/>
        </authorList>
    </citation>
    <scope>NUCLEOTIDE SEQUENCE [LARGE SCALE GENOMIC DNA]</scope>
</reference>
<evidence type="ECO:0000313" key="1">
    <source>
        <dbReference type="EMBL" id="VDM67546.1"/>
    </source>
</evidence>
<dbReference type="PANTHER" id="PTHR28592">
    <property type="entry name" value="ARMADILLO REPEAT-CONTAINING PROTEIN 1"/>
    <property type="match status" value="1"/>
</dbReference>